<evidence type="ECO:0000313" key="8">
    <source>
        <dbReference type="EMBL" id="GAX81321.1"/>
    </source>
</evidence>
<feature type="compositionally biased region" description="Basic and acidic residues" evidence="6">
    <location>
        <begin position="595"/>
        <end position="607"/>
    </location>
</feature>
<feature type="region of interest" description="Disordered" evidence="6">
    <location>
        <begin position="1"/>
        <end position="33"/>
    </location>
</feature>
<dbReference type="Proteomes" id="UP000232323">
    <property type="component" value="Unassembled WGS sequence"/>
</dbReference>
<dbReference type="Pfam" id="PF00005">
    <property type="entry name" value="ABC_tran"/>
    <property type="match status" value="2"/>
</dbReference>
<dbReference type="InterPro" id="IPR003439">
    <property type="entry name" value="ABC_transporter-like_ATP-bd"/>
</dbReference>
<dbReference type="PANTHER" id="PTHR42855:SF1">
    <property type="entry name" value="ABC TRANSPORTER DOMAIN-CONTAINING PROTEIN"/>
    <property type="match status" value="1"/>
</dbReference>
<dbReference type="CDD" id="cd03221">
    <property type="entry name" value="ABCF_EF-3"/>
    <property type="match status" value="2"/>
</dbReference>
<evidence type="ECO:0000313" key="9">
    <source>
        <dbReference type="Proteomes" id="UP000232323"/>
    </source>
</evidence>
<dbReference type="InterPro" id="IPR003593">
    <property type="entry name" value="AAA+_ATPase"/>
</dbReference>
<dbReference type="Gene3D" id="3.40.50.300">
    <property type="entry name" value="P-loop containing nucleotide triphosphate hydrolases"/>
    <property type="match status" value="2"/>
</dbReference>
<keyword evidence="1" id="KW-0677">Repeat</keyword>
<name>A0A250XE43_9CHLO</name>
<dbReference type="GO" id="GO:0005524">
    <property type="term" value="F:ATP binding"/>
    <property type="evidence" value="ECO:0007669"/>
    <property type="project" value="UniProtKB-KW"/>
</dbReference>
<accession>A0A250XE43</accession>
<keyword evidence="5" id="KW-0175">Coiled coil</keyword>
<gene>
    <name evidence="8" type="ORF">CEUSTIGMA_g8752.t1</name>
</gene>
<dbReference type="OrthoDB" id="2110130at2759"/>
<feature type="region of interest" description="Disordered" evidence="6">
    <location>
        <begin position="595"/>
        <end position="646"/>
    </location>
</feature>
<dbReference type="FunFam" id="3.40.50.300:FF:000011">
    <property type="entry name" value="Putative ABC transporter ATP-binding component"/>
    <property type="match status" value="1"/>
</dbReference>
<evidence type="ECO:0000256" key="2">
    <source>
        <dbReference type="ARBA" id="ARBA00022741"/>
    </source>
</evidence>
<evidence type="ECO:0000256" key="5">
    <source>
        <dbReference type="SAM" id="Coils"/>
    </source>
</evidence>
<dbReference type="InterPro" id="IPR051309">
    <property type="entry name" value="ABCF_ATPase"/>
</dbReference>
<dbReference type="InterPro" id="IPR032781">
    <property type="entry name" value="ABC_tran_Xtn"/>
</dbReference>
<feature type="domain" description="ABC transporter" evidence="7">
    <location>
        <begin position="55"/>
        <end position="313"/>
    </location>
</feature>
<dbReference type="InterPro" id="IPR017871">
    <property type="entry name" value="ABC_transporter-like_CS"/>
</dbReference>
<feature type="compositionally biased region" description="Polar residues" evidence="6">
    <location>
        <begin position="1"/>
        <end position="14"/>
    </location>
</feature>
<comment type="caution">
    <text evidence="8">The sequence shown here is derived from an EMBL/GenBank/DDBJ whole genome shotgun (WGS) entry which is preliminary data.</text>
</comment>
<dbReference type="SMART" id="SM00382">
    <property type="entry name" value="AAA"/>
    <property type="match status" value="2"/>
</dbReference>
<dbReference type="PROSITE" id="PS00211">
    <property type="entry name" value="ABC_TRANSPORTER_1"/>
    <property type="match status" value="2"/>
</dbReference>
<feature type="compositionally biased region" description="Polar residues" evidence="6">
    <location>
        <begin position="608"/>
        <end position="618"/>
    </location>
</feature>
<keyword evidence="9" id="KW-1185">Reference proteome</keyword>
<keyword evidence="3" id="KW-0067">ATP-binding</keyword>
<evidence type="ECO:0000256" key="4">
    <source>
        <dbReference type="ARBA" id="ARBA00061344"/>
    </source>
</evidence>
<dbReference type="EMBL" id="BEGY01000064">
    <property type="protein sequence ID" value="GAX81321.1"/>
    <property type="molecule type" value="Genomic_DNA"/>
</dbReference>
<protein>
    <recommendedName>
        <fullName evidence="7">ABC transporter domain-containing protein</fullName>
    </recommendedName>
</protein>
<dbReference type="PANTHER" id="PTHR42855">
    <property type="entry name" value="ABC TRANSPORTER ATP-BINDING SUBUNIT"/>
    <property type="match status" value="1"/>
</dbReference>
<evidence type="ECO:0000256" key="1">
    <source>
        <dbReference type="ARBA" id="ARBA00022737"/>
    </source>
</evidence>
<dbReference type="Pfam" id="PF12848">
    <property type="entry name" value="ABC_tran_Xtn"/>
    <property type="match status" value="1"/>
</dbReference>
<feature type="coiled-coil region" evidence="5">
    <location>
        <begin position="160"/>
        <end position="190"/>
    </location>
</feature>
<sequence>MATAEVSASETTVDTPPMPNVASTSEPAPPASSMEYVEGQSYTIRTGSSGIASGIRLENIAMTFKNQQVLTNCSWEVKKGERVGLVGVNGAGKTTQLQIVMGKLQPDSGEIVKAKKNMRIAYLAQEFDVIPTRTVREEFYSVYEIQMKITKRQEEISKELESVGEDMDKMQTLIDEMERLNRKAVDLDVVLLDKKIDQMMPELGFKQEDNDRLVASFSGGWQMRMCLGKMLLQEPDILLLDEPTNHLDLDAIEWLEGYLKQQEVPMVIVSHDREFLDQLCTKVVETERGIATTYPGNYTQYVNAKSERAALQYSAWEKQQKELAKHQEIIQRLSGGAQSGRAAQAEKAIERMKEEGLIEKPFVAKKRSFTFPGVEKMGHKVLSIVGLTHGYNGRPLFKDVDLELGKGDRVAIIGPNGAGKSTLLRLIMGREGPVKGYVRLGEHNILPNYFQQNQAEALDLELTVLDTLIQTSPDAQLNDLKQLLGRMMFSGSAMEKKVKVLSGGEKARLALAKFMCTKGTLLVLDEPTNHLDIPSKEMLEEAIKAFEGAVIAVSHDRYFLKQIATRVLLVEDFKLKDFQGDYEYYLEQNEDEAAKMQEKEEKAKKLVQENTKATSKMTNAERAMKEKEKKEKAKAFHAQQEKKKKK</sequence>
<dbReference type="FunFam" id="3.40.50.300:FF:000309">
    <property type="entry name" value="ABC transporter ATP-binding protein"/>
    <property type="match status" value="1"/>
</dbReference>
<feature type="compositionally biased region" description="Basic and acidic residues" evidence="6">
    <location>
        <begin position="622"/>
        <end position="634"/>
    </location>
</feature>
<evidence type="ECO:0000259" key="7">
    <source>
        <dbReference type="PROSITE" id="PS50893"/>
    </source>
</evidence>
<comment type="similarity">
    <text evidence="4">Belongs to the ABC transporter superfamily. ABCF family. EF3 (TC 3.A.1.121) subfamily.</text>
</comment>
<keyword evidence="2" id="KW-0547">Nucleotide-binding</keyword>
<dbReference type="InterPro" id="IPR027417">
    <property type="entry name" value="P-loop_NTPase"/>
</dbReference>
<evidence type="ECO:0000256" key="6">
    <source>
        <dbReference type="SAM" id="MobiDB-lite"/>
    </source>
</evidence>
<organism evidence="8 9">
    <name type="scientific">Chlamydomonas eustigma</name>
    <dbReference type="NCBI Taxonomy" id="1157962"/>
    <lineage>
        <taxon>Eukaryota</taxon>
        <taxon>Viridiplantae</taxon>
        <taxon>Chlorophyta</taxon>
        <taxon>core chlorophytes</taxon>
        <taxon>Chlorophyceae</taxon>
        <taxon>CS clade</taxon>
        <taxon>Chlamydomonadales</taxon>
        <taxon>Chlamydomonadaceae</taxon>
        <taxon>Chlamydomonas</taxon>
    </lineage>
</organism>
<dbReference type="AlphaFoldDB" id="A0A250XE43"/>
<dbReference type="PROSITE" id="PS50893">
    <property type="entry name" value="ABC_TRANSPORTER_2"/>
    <property type="match status" value="2"/>
</dbReference>
<feature type="domain" description="ABC transporter" evidence="7">
    <location>
        <begin position="382"/>
        <end position="597"/>
    </location>
</feature>
<reference evidence="8 9" key="1">
    <citation type="submission" date="2017-08" db="EMBL/GenBank/DDBJ databases">
        <title>Acidophilic green algal genome provides insights into adaptation to an acidic environment.</title>
        <authorList>
            <person name="Hirooka S."/>
            <person name="Hirose Y."/>
            <person name="Kanesaki Y."/>
            <person name="Higuchi S."/>
            <person name="Fujiwara T."/>
            <person name="Onuma R."/>
            <person name="Era A."/>
            <person name="Ohbayashi R."/>
            <person name="Uzuka A."/>
            <person name="Nozaki H."/>
            <person name="Yoshikawa H."/>
            <person name="Miyagishima S.Y."/>
        </authorList>
    </citation>
    <scope>NUCLEOTIDE SEQUENCE [LARGE SCALE GENOMIC DNA]</scope>
    <source>
        <strain evidence="8 9">NIES-2499</strain>
    </source>
</reference>
<evidence type="ECO:0000256" key="3">
    <source>
        <dbReference type="ARBA" id="ARBA00022840"/>
    </source>
</evidence>
<dbReference type="GO" id="GO:0003676">
    <property type="term" value="F:nucleic acid binding"/>
    <property type="evidence" value="ECO:0007669"/>
    <property type="project" value="UniProtKB-ARBA"/>
</dbReference>
<dbReference type="GO" id="GO:0016887">
    <property type="term" value="F:ATP hydrolysis activity"/>
    <property type="evidence" value="ECO:0007669"/>
    <property type="project" value="InterPro"/>
</dbReference>
<dbReference type="SUPFAM" id="SSF52540">
    <property type="entry name" value="P-loop containing nucleoside triphosphate hydrolases"/>
    <property type="match status" value="2"/>
</dbReference>
<dbReference type="STRING" id="1157962.A0A250XE43"/>
<proteinExistence type="inferred from homology"/>